<feature type="domain" description="Transposase IS204/IS1001/IS1096/IS1165 DDE" evidence="1">
    <location>
        <begin position="18"/>
        <end position="88"/>
    </location>
</feature>
<dbReference type="Pfam" id="PF01610">
    <property type="entry name" value="DDE_Tnp_ISL3"/>
    <property type="match status" value="1"/>
</dbReference>
<name>A0A317KDV4_9ACTN</name>
<organism evidence="2 3">
    <name type="scientific">Micromonospora globispora</name>
    <dbReference type="NCBI Taxonomy" id="1450148"/>
    <lineage>
        <taxon>Bacteria</taxon>
        <taxon>Bacillati</taxon>
        <taxon>Actinomycetota</taxon>
        <taxon>Actinomycetes</taxon>
        <taxon>Micromonosporales</taxon>
        <taxon>Micromonosporaceae</taxon>
        <taxon>Micromonospora</taxon>
    </lineage>
</organism>
<evidence type="ECO:0000313" key="3">
    <source>
        <dbReference type="Proteomes" id="UP000245683"/>
    </source>
</evidence>
<protein>
    <recommendedName>
        <fullName evidence="1">Transposase IS204/IS1001/IS1096/IS1165 DDE domain-containing protein</fullName>
    </recommendedName>
</protein>
<dbReference type="AlphaFoldDB" id="A0A317KDV4"/>
<dbReference type="OrthoDB" id="3238779at2"/>
<comment type="caution">
    <text evidence="2">The sequence shown here is derived from an EMBL/GenBank/DDBJ whole genome shotgun (WGS) entry which is preliminary data.</text>
</comment>
<dbReference type="InterPro" id="IPR002560">
    <property type="entry name" value="Transposase_DDE"/>
</dbReference>
<dbReference type="PANTHER" id="PTHR33498:SF1">
    <property type="entry name" value="TRANSPOSASE FOR INSERTION SEQUENCE ELEMENT IS1557"/>
    <property type="match status" value="1"/>
</dbReference>
<reference evidence="3" key="1">
    <citation type="submission" date="2018-05" db="EMBL/GenBank/DDBJ databases">
        <title>Micromonospora globispora sp. nov. and Micromonospora rugosa sp. nov., isolated from marine sediment.</title>
        <authorList>
            <person name="Carro L."/>
            <person name="Aysel V."/>
            <person name="Cetin D."/>
            <person name="Igual J.M."/>
            <person name="Klenk H.-P."/>
            <person name="Trujillo M.E."/>
            <person name="Sahin N."/>
        </authorList>
    </citation>
    <scope>NUCLEOTIDE SEQUENCE [LARGE SCALE GENOMIC DNA]</scope>
    <source>
        <strain evidence="3">S2904</strain>
    </source>
</reference>
<dbReference type="EMBL" id="QGSV01000089">
    <property type="protein sequence ID" value="PWU51355.1"/>
    <property type="molecule type" value="Genomic_DNA"/>
</dbReference>
<evidence type="ECO:0000313" key="2">
    <source>
        <dbReference type="EMBL" id="PWU51355.1"/>
    </source>
</evidence>
<evidence type="ECO:0000259" key="1">
    <source>
        <dbReference type="Pfam" id="PF01610"/>
    </source>
</evidence>
<proteinExistence type="predicted"/>
<dbReference type="Proteomes" id="UP000245683">
    <property type="component" value="Unassembled WGS sequence"/>
</dbReference>
<accession>A0A317KDV4</accession>
<dbReference type="InterPro" id="IPR047951">
    <property type="entry name" value="Transpos_ISL3"/>
</dbReference>
<gene>
    <name evidence="2" type="ORF">DLJ46_05145</name>
</gene>
<sequence>MAQRIREFAGLLTTRRGHDLDAWMAAVEAGDLPPLRAFVHGLRKDMPAIVAGLTLPFSNGPIEGSTKVKFLKRQVYGRAGFLLLRQRILLP</sequence>
<dbReference type="PANTHER" id="PTHR33498">
    <property type="entry name" value="TRANSPOSASE FOR INSERTION SEQUENCE ELEMENT IS1557"/>
    <property type="match status" value="1"/>
</dbReference>
<keyword evidence="3" id="KW-1185">Reference proteome</keyword>